<evidence type="ECO:0000256" key="12">
    <source>
        <dbReference type="ARBA" id="ARBA00023012"/>
    </source>
</evidence>
<dbReference type="CDD" id="cd06225">
    <property type="entry name" value="HAMP"/>
    <property type="match status" value="1"/>
</dbReference>
<dbReference type="InterPro" id="IPR005467">
    <property type="entry name" value="His_kinase_dom"/>
</dbReference>
<keyword evidence="11 15" id="KW-1133">Transmembrane helix</keyword>
<keyword evidence="4" id="KW-1003">Cell membrane</keyword>
<keyword evidence="8" id="KW-0547">Nucleotide-binding</keyword>
<protein>
    <recommendedName>
        <fullName evidence="3">histidine kinase</fullName>
        <ecNumber evidence="3">2.7.13.3</ecNumber>
    </recommendedName>
</protein>
<gene>
    <name evidence="18" type="primary">cssS</name>
    <name evidence="18" type="ORF">BsIDN1_57940</name>
</gene>
<organism evidence="18 19">
    <name type="scientific">Bacillus safensis</name>
    <dbReference type="NCBI Taxonomy" id="561879"/>
    <lineage>
        <taxon>Bacteria</taxon>
        <taxon>Bacillati</taxon>
        <taxon>Bacillota</taxon>
        <taxon>Bacilli</taxon>
        <taxon>Bacillales</taxon>
        <taxon>Bacillaceae</taxon>
        <taxon>Bacillus</taxon>
    </lineage>
</organism>
<keyword evidence="5" id="KW-0597">Phosphoprotein</keyword>
<dbReference type="PROSITE" id="PS50109">
    <property type="entry name" value="HIS_KIN"/>
    <property type="match status" value="1"/>
</dbReference>
<feature type="transmembrane region" description="Helical" evidence="15">
    <location>
        <begin position="6"/>
        <end position="29"/>
    </location>
</feature>
<dbReference type="EC" id="2.7.13.3" evidence="3"/>
<feature type="domain" description="Histidine kinase" evidence="16">
    <location>
        <begin position="237"/>
        <end position="444"/>
    </location>
</feature>
<evidence type="ECO:0000256" key="13">
    <source>
        <dbReference type="ARBA" id="ARBA00023136"/>
    </source>
</evidence>
<keyword evidence="10" id="KW-0067">ATP-binding</keyword>
<evidence type="ECO:0000256" key="7">
    <source>
        <dbReference type="ARBA" id="ARBA00022692"/>
    </source>
</evidence>
<proteinExistence type="predicted"/>
<dbReference type="GO" id="GO:0005886">
    <property type="term" value="C:plasma membrane"/>
    <property type="evidence" value="ECO:0007669"/>
    <property type="project" value="UniProtKB-SubCell"/>
</dbReference>
<dbReference type="Pfam" id="PF02518">
    <property type="entry name" value="HATPase_c"/>
    <property type="match status" value="1"/>
</dbReference>
<dbReference type="SUPFAM" id="SSF47384">
    <property type="entry name" value="Homodimeric domain of signal transducing histidine kinase"/>
    <property type="match status" value="1"/>
</dbReference>
<evidence type="ECO:0000256" key="3">
    <source>
        <dbReference type="ARBA" id="ARBA00012438"/>
    </source>
</evidence>
<keyword evidence="9 18" id="KW-0418">Kinase</keyword>
<comment type="subcellular location">
    <subcellularLocation>
        <location evidence="2">Cell membrane</location>
        <topology evidence="2">Multi-pass membrane protein</topology>
    </subcellularLocation>
</comment>
<dbReference type="PROSITE" id="PS50885">
    <property type="entry name" value="HAMP"/>
    <property type="match status" value="1"/>
</dbReference>
<dbReference type="SUPFAM" id="SSF55874">
    <property type="entry name" value="ATPase domain of HSP90 chaperone/DNA topoisomerase II/histidine kinase"/>
    <property type="match status" value="1"/>
</dbReference>
<evidence type="ECO:0000256" key="15">
    <source>
        <dbReference type="SAM" id="Phobius"/>
    </source>
</evidence>
<dbReference type="InterPro" id="IPR003594">
    <property type="entry name" value="HATPase_dom"/>
</dbReference>
<dbReference type="PANTHER" id="PTHR45528:SF1">
    <property type="entry name" value="SENSOR HISTIDINE KINASE CPXA"/>
    <property type="match status" value="1"/>
</dbReference>
<evidence type="ECO:0000259" key="17">
    <source>
        <dbReference type="PROSITE" id="PS50885"/>
    </source>
</evidence>
<evidence type="ECO:0000256" key="1">
    <source>
        <dbReference type="ARBA" id="ARBA00000085"/>
    </source>
</evidence>
<dbReference type="InterPro" id="IPR036097">
    <property type="entry name" value="HisK_dim/P_sf"/>
</dbReference>
<dbReference type="Proteomes" id="UP000464658">
    <property type="component" value="Chromosome"/>
</dbReference>
<evidence type="ECO:0000256" key="2">
    <source>
        <dbReference type="ARBA" id="ARBA00004651"/>
    </source>
</evidence>
<dbReference type="PRINTS" id="PR00344">
    <property type="entry name" value="BCTRLSENSOR"/>
</dbReference>
<feature type="domain" description="HAMP" evidence="17">
    <location>
        <begin position="177"/>
        <end position="229"/>
    </location>
</feature>
<evidence type="ECO:0000256" key="14">
    <source>
        <dbReference type="SAM" id="Coils"/>
    </source>
</evidence>
<dbReference type="EMBL" id="AP021906">
    <property type="protein sequence ID" value="BBP92176.1"/>
    <property type="molecule type" value="Genomic_DNA"/>
</dbReference>
<evidence type="ECO:0000256" key="11">
    <source>
        <dbReference type="ARBA" id="ARBA00022989"/>
    </source>
</evidence>
<evidence type="ECO:0000259" key="16">
    <source>
        <dbReference type="PROSITE" id="PS50109"/>
    </source>
</evidence>
<reference evidence="18 19" key="1">
    <citation type="submission" date="2019-12" db="EMBL/GenBank/DDBJ databases">
        <title>Full genome sequence of a Bacillus safensis strain isolated from commercially available natto in Indonesia.</title>
        <authorList>
            <person name="Yoshida M."/>
            <person name="Uomi M."/>
            <person name="Waturangi D."/>
            <person name="Ekaputri J.J."/>
            <person name="Setiamarga D.H.E."/>
        </authorList>
    </citation>
    <scope>NUCLEOTIDE SEQUENCE [LARGE SCALE GENOMIC DNA]</scope>
    <source>
        <strain evidence="18 19">IDN1</strain>
    </source>
</reference>
<dbReference type="GO" id="GO:0005524">
    <property type="term" value="F:ATP binding"/>
    <property type="evidence" value="ECO:0007669"/>
    <property type="project" value="UniProtKB-KW"/>
</dbReference>
<dbReference type="PANTHER" id="PTHR45528">
    <property type="entry name" value="SENSOR HISTIDINE KINASE CPXA"/>
    <property type="match status" value="1"/>
</dbReference>
<feature type="transmembrane region" description="Helical" evidence="15">
    <location>
        <begin position="157"/>
        <end position="176"/>
    </location>
</feature>
<evidence type="ECO:0000313" key="19">
    <source>
        <dbReference type="Proteomes" id="UP000464658"/>
    </source>
</evidence>
<dbReference type="SMART" id="SM00388">
    <property type="entry name" value="HisKA"/>
    <property type="match status" value="1"/>
</dbReference>
<dbReference type="InterPro" id="IPR003661">
    <property type="entry name" value="HisK_dim/P_dom"/>
</dbReference>
<evidence type="ECO:0000256" key="6">
    <source>
        <dbReference type="ARBA" id="ARBA00022679"/>
    </source>
</evidence>
<dbReference type="Pfam" id="PF00672">
    <property type="entry name" value="HAMP"/>
    <property type="match status" value="1"/>
</dbReference>
<keyword evidence="14" id="KW-0175">Coiled coil</keyword>
<feature type="coiled-coil region" evidence="14">
    <location>
        <begin position="263"/>
        <end position="290"/>
    </location>
</feature>
<dbReference type="SMART" id="SM00304">
    <property type="entry name" value="HAMP"/>
    <property type="match status" value="1"/>
</dbReference>
<evidence type="ECO:0000256" key="10">
    <source>
        <dbReference type="ARBA" id="ARBA00022840"/>
    </source>
</evidence>
<dbReference type="GO" id="GO:0000155">
    <property type="term" value="F:phosphorelay sensor kinase activity"/>
    <property type="evidence" value="ECO:0007669"/>
    <property type="project" value="InterPro"/>
</dbReference>
<dbReference type="Gene3D" id="3.30.565.10">
    <property type="entry name" value="Histidine kinase-like ATPase, C-terminal domain"/>
    <property type="match status" value="1"/>
</dbReference>
<keyword evidence="7 15" id="KW-0812">Transmembrane</keyword>
<name>A0A5S9MKM5_BACIA</name>
<dbReference type="Pfam" id="PF00512">
    <property type="entry name" value="HisKA"/>
    <property type="match status" value="1"/>
</dbReference>
<keyword evidence="13 15" id="KW-0472">Membrane</keyword>
<dbReference type="SMART" id="SM00387">
    <property type="entry name" value="HATPase_c"/>
    <property type="match status" value="1"/>
</dbReference>
<keyword evidence="6" id="KW-0808">Transferase</keyword>
<dbReference type="CDD" id="cd00082">
    <property type="entry name" value="HisKA"/>
    <property type="match status" value="1"/>
</dbReference>
<dbReference type="Gene3D" id="1.10.287.130">
    <property type="match status" value="1"/>
</dbReference>
<evidence type="ECO:0000256" key="5">
    <source>
        <dbReference type="ARBA" id="ARBA00022553"/>
    </source>
</evidence>
<dbReference type="FunFam" id="1.10.287.130:FF:000073">
    <property type="entry name" value="Two-component sensor histidine kinase"/>
    <property type="match status" value="1"/>
</dbReference>
<evidence type="ECO:0000313" key="18">
    <source>
        <dbReference type="EMBL" id="BBP92176.1"/>
    </source>
</evidence>
<accession>A0A5S9MKM5</accession>
<dbReference type="AlphaFoldDB" id="A0A5S9MKM5"/>
<evidence type="ECO:0000256" key="8">
    <source>
        <dbReference type="ARBA" id="ARBA00022741"/>
    </source>
</evidence>
<dbReference type="InterPro" id="IPR036890">
    <property type="entry name" value="HATPase_C_sf"/>
</dbReference>
<dbReference type="InterPro" id="IPR050398">
    <property type="entry name" value="HssS/ArlS-like"/>
</dbReference>
<comment type="catalytic activity">
    <reaction evidence="1">
        <text>ATP + protein L-histidine = ADP + protein N-phospho-L-histidine.</text>
        <dbReference type="EC" id="2.7.13.3"/>
    </reaction>
</comment>
<dbReference type="Gene3D" id="6.10.340.10">
    <property type="match status" value="1"/>
</dbReference>
<sequence length="445" mass="51806">MKNKPLAFQIWVVISGILLTISIVLIILFSNTLRDFFTNEIYKNIENEQQVLTEYPLNRDGSPKSTPENRSVQHILIPSDELDQMAQFFSACFFIEKIQSFVKKKKSATKRYSEEVNGQHIFFVIKKVSSGNTQYILLSYAPDSYRDDLSFTLFKQLIFILGTVILLSWIPSIWLARYLSRPIVAFEKHVKRIAQEDWDDPVIVDRQDEIGKLGHTIEEMRQKLIQKDETERTLLQNISHDLKTPVMVIRGYTQSIKDGIFPKGDLEQTVEVIEGEAEKLEKKIKDLLYLTKLDYLSKQHPAHSSFLLSNTMLEVVDRIRWSKNELQWNVDLDDEAALEGDPEQWSKLFENVLENQLRYAKSKIDIQMKQEEDQIRIVIRNDGPPIEEHMLSNLYEPFLVRKKKGEFGIGLSIVKRILSMHQASISIENDDLGVRYTIMVPKKRL</sequence>
<dbReference type="InterPro" id="IPR003660">
    <property type="entry name" value="HAMP_dom"/>
</dbReference>
<keyword evidence="12" id="KW-0902">Two-component regulatory system</keyword>
<evidence type="ECO:0000256" key="9">
    <source>
        <dbReference type="ARBA" id="ARBA00022777"/>
    </source>
</evidence>
<dbReference type="InterPro" id="IPR004358">
    <property type="entry name" value="Sig_transdc_His_kin-like_C"/>
</dbReference>
<dbReference type="SUPFAM" id="SSF158472">
    <property type="entry name" value="HAMP domain-like"/>
    <property type="match status" value="1"/>
</dbReference>
<evidence type="ECO:0000256" key="4">
    <source>
        <dbReference type="ARBA" id="ARBA00022475"/>
    </source>
</evidence>